<dbReference type="Gene3D" id="3.40.50.1240">
    <property type="entry name" value="Phosphoglycerate mutase-like"/>
    <property type="match status" value="1"/>
</dbReference>
<reference evidence="1" key="1">
    <citation type="journal article" date="2021" name="PeerJ">
        <title>Extensive microbial diversity within the chicken gut microbiome revealed by metagenomics and culture.</title>
        <authorList>
            <person name="Gilroy R."/>
            <person name="Ravi A."/>
            <person name="Getino M."/>
            <person name="Pursley I."/>
            <person name="Horton D.L."/>
            <person name="Alikhan N.F."/>
            <person name="Baker D."/>
            <person name="Gharbi K."/>
            <person name="Hall N."/>
            <person name="Watson M."/>
            <person name="Adriaenssens E.M."/>
            <person name="Foster-Nyarko E."/>
            <person name="Jarju S."/>
            <person name="Secka A."/>
            <person name="Antonio M."/>
            <person name="Oren A."/>
            <person name="Chaudhuri R.R."/>
            <person name="La Ragione R."/>
            <person name="Hildebrand F."/>
            <person name="Pallen M.J."/>
        </authorList>
    </citation>
    <scope>NUCLEOTIDE SEQUENCE</scope>
    <source>
        <strain evidence="1">ChiGjej4B4-12881</strain>
    </source>
</reference>
<accession>A0A9D1W5B8</accession>
<comment type="caution">
    <text evidence="1">The sequence shown here is derived from an EMBL/GenBank/DDBJ whole genome shotgun (WGS) entry which is preliminary data.</text>
</comment>
<sequence length="258" mass="29701">MRILLIRHGDPDYDNDTLTEKGRREAALLAEAAPHMNLGTCFVSPLGRAQDTAAYSLKKIGRTAETIDWLEEFSGQIDLNRHPEMEKAYQNVRRLEDGSYAPRGVWDMLPSYWTERPEYFDREKWRESEITCYTNVIEKYDWVTGGLDAFLADHGYVRERNHYRVERASTETVTFFCHFGVTCVILSHLLNVSPFVLWHGLALAPTSVTEVVTEERQRGIASFRGLRVGDISHLYAGHEPASFAARFAEVYDDMEHRH</sequence>
<dbReference type="InterPro" id="IPR029033">
    <property type="entry name" value="His_PPase_superfam"/>
</dbReference>
<evidence type="ECO:0000313" key="1">
    <source>
        <dbReference type="EMBL" id="HIX52684.1"/>
    </source>
</evidence>
<dbReference type="SUPFAM" id="SSF53254">
    <property type="entry name" value="Phosphoglycerate mutase-like"/>
    <property type="match status" value="1"/>
</dbReference>
<dbReference type="SMART" id="SM00855">
    <property type="entry name" value="PGAM"/>
    <property type="match status" value="1"/>
</dbReference>
<organism evidence="1 2">
    <name type="scientific">Candidatus Lachnoclostridium stercoripullorum</name>
    <dbReference type="NCBI Taxonomy" id="2838635"/>
    <lineage>
        <taxon>Bacteria</taxon>
        <taxon>Bacillati</taxon>
        <taxon>Bacillota</taxon>
        <taxon>Clostridia</taxon>
        <taxon>Lachnospirales</taxon>
        <taxon>Lachnospiraceae</taxon>
    </lineage>
</organism>
<protein>
    <submittedName>
        <fullName evidence="1">Phosphoglycerate mutase family protein</fullName>
    </submittedName>
</protein>
<dbReference type="Pfam" id="PF00300">
    <property type="entry name" value="His_Phos_1"/>
    <property type="match status" value="1"/>
</dbReference>
<reference evidence="1" key="2">
    <citation type="submission" date="2021-04" db="EMBL/GenBank/DDBJ databases">
        <authorList>
            <person name="Gilroy R."/>
        </authorList>
    </citation>
    <scope>NUCLEOTIDE SEQUENCE</scope>
    <source>
        <strain evidence="1">ChiGjej4B4-12881</strain>
    </source>
</reference>
<dbReference type="EMBL" id="DXEU01000140">
    <property type="protein sequence ID" value="HIX52684.1"/>
    <property type="molecule type" value="Genomic_DNA"/>
</dbReference>
<dbReference type="InterPro" id="IPR013078">
    <property type="entry name" value="His_Pase_superF_clade-1"/>
</dbReference>
<evidence type="ECO:0000313" key="2">
    <source>
        <dbReference type="Proteomes" id="UP000886780"/>
    </source>
</evidence>
<gene>
    <name evidence="1" type="ORF">IAA28_07755</name>
</gene>
<name>A0A9D1W5B8_9FIRM</name>
<dbReference type="Proteomes" id="UP000886780">
    <property type="component" value="Unassembled WGS sequence"/>
</dbReference>
<dbReference type="AlphaFoldDB" id="A0A9D1W5B8"/>
<proteinExistence type="predicted"/>